<proteinExistence type="predicted"/>
<dbReference type="PROSITE" id="PS51093">
    <property type="entry name" value="PTS_EIIA_TYPE_1"/>
    <property type="match status" value="1"/>
</dbReference>
<keyword evidence="3" id="KW-0762">Sugar transport</keyword>
<keyword evidence="6" id="KW-0418">Kinase</keyword>
<protein>
    <recommendedName>
        <fullName evidence="7">PTS EIIA type-1 domain-containing protein</fullName>
    </recommendedName>
</protein>
<keyword evidence="4" id="KW-0808">Transferase</keyword>
<feature type="domain" description="PTS EIIA type-1" evidence="7">
    <location>
        <begin position="13"/>
        <end position="117"/>
    </location>
</feature>
<evidence type="ECO:0000256" key="4">
    <source>
        <dbReference type="ARBA" id="ARBA00022679"/>
    </source>
</evidence>
<accession>A0A154BSP7</accession>
<dbReference type="InterPro" id="IPR011055">
    <property type="entry name" value="Dup_hybrid_motif"/>
</dbReference>
<sequence>MTGSIVILDQVPDPVFSGKMLGDGLAILPSSGDVLAPFDGEVVSLFPTGHAIGLVSDGGIECLIHIGIDTVEFNGTGFTAKVEQGDKVKKGQLLIKADLAVIRASGKDIITPVIITNPTVWQPVQLTSGEVQAGKDIVFRVAKKG</sequence>
<evidence type="ECO:0000256" key="2">
    <source>
        <dbReference type="ARBA" id="ARBA00022448"/>
    </source>
</evidence>
<dbReference type="InterPro" id="IPR001127">
    <property type="entry name" value="PTS_EIIA_1_perm"/>
</dbReference>
<evidence type="ECO:0000256" key="3">
    <source>
        <dbReference type="ARBA" id="ARBA00022597"/>
    </source>
</evidence>
<dbReference type="GO" id="GO:0005737">
    <property type="term" value="C:cytoplasm"/>
    <property type="evidence" value="ECO:0007669"/>
    <property type="project" value="UniProtKB-SubCell"/>
</dbReference>
<comment type="caution">
    <text evidence="8">The sequence shown here is derived from an EMBL/GenBank/DDBJ whole genome shotgun (WGS) entry which is preliminary data.</text>
</comment>
<dbReference type="PANTHER" id="PTHR45008:SF1">
    <property type="entry name" value="PTS SYSTEM GLUCOSE-SPECIFIC EIIA COMPONENT"/>
    <property type="match status" value="1"/>
</dbReference>
<dbReference type="Gene3D" id="2.70.70.10">
    <property type="entry name" value="Glucose Permease (Domain IIA)"/>
    <property type="match status" value="1"/>
</dbReference>
<dbReference type="Proteomes" id="UP000076268">
    <property type="component" value="Unassembled WGS sequence"/>
</dbReference>
<dbReference type="InterPro" id="IPR050890">
    <property type="entry name" value="PTS_EIIA_component"/>
</dbReference>
<dbReference type="STRING" id="1794912.AXX12_08385"/>
<dbReference type="EMBL" id="LSGP01000017">
    <property type="protein sequence ID" value="KYZ76850.1"/>
    <property type="molecule type" value="Genomic_DNA"/>
</dbReference>
<evidence type="ECO:0000259" key="7">
    <source>
        <dbReference type="PROSITE" id="PS51093"/>
    </source>
</evidence>
<evidence type="ECO:0000256" key="1">
    <source>
        <dbReference type="ARBA" id="ARBA00004496"/>
    </source>
</evidence>
<dbReference type="GO" id="GO:0009401">
    <property type="term" value="P:phosphoenolpyruvate-dependent sugar phosphotransferase system"/>
    <property type="evidence" value="ECO:0007669"/>
    <property type="project" value="UniProtKB-KW"/>
</dbReference>
<name>A0A154BSP7_ANASB</name>
<keyword evidence="5" id="KW-0598">Phosphotransferase system</keyword>
<evidence type="ECO:0000256" key="5">
    <source>
        <dbReference type="ARBA" id="ARBA00022683"/>
    </source>
</evidence>
<evidence type="ECO:0000313" key="9">
    <source>
        <dbReference type="Proteomes" id="UP000076268"/>
    </source>
</evidence>
<dbReference type="AlphaFoldDB" id="A0A154BSP7"/>
<reference evidence="8 9" key="1">
    <citation type="submission" date="2016-02" db="EMBL/GenBank/DDBJ databases">
        <title>Anaerosporomusa subterraneum gen. nov., sp. nov., a spore-forming obligate anaerobe isolated from saprolite.</title>
        <authorList>
            <person name="Choi J.K."/>
            <person name="Shah M."/>
            <person name="Yee N."/>
        </authorList>
    </citation>
    <scope>NUCLEOTIDE SEQUENCE [LARGE SCALE GENOMIC DNA]</scope>
    <source>
        <strain evidence="8 9">RU4</strain>
    </source>
</reference>
<dbReference type="GO" id="GO:0016301">
    <property type="term" value="F:kinase activity"/>
    <property type="evidence" value="ECO:0007669"/>
    <property type="project" value="UniProtKB-KW"/>
</dbReference>
<dbReference type="NCBIfam" id="TIGR00830">
    <property type="entry name" value="PTBA"/>
    <property type="match status" value="1"/>
</dbReference>
<dbReference type="FunFam" id="2.70.70.10:FF:000001">
    <property type="entry name" value="PTS system glucose-specific IIA component"/>
    <property type="match status" value="1"/>
</dbReference>
<dbReference type="SUPFAM" id="SSF51261">
    <property type="entry name" value="Duplicated hybrid motif"/>
    <property type="match status" value="1"/>
</dbReference>
<keyword evidence="9" id="KW-1185">Reference proteome</keyword>
<comment type="subcellular location">
    <subcellularLocation>
        <location evidence="1">Cytoplasm</location>
    </subcellularLocation>
</comment>
<gene>
    <name evidence="8" type="ORF">AXX12_08385</name>
</gene>
<organism evidence="8 9">
    <name type="scientific">Anaerosporomusa subterranea</name>
    <dbReference type="NCBI Taxonomy" id="1794912"/>
    <lineage>
        <taxon>Bacteria</taxon>
        <taxon>Bacillati</taxon>
        <taxon>Bacillota</taxon>
        <taxon>Negativicutes</taxon>
        <taxon>Acetonemataceae</taxon>
        <taxon>Anaerosporomusa</taxon>
    </lineage>
</organism>
<evidence type="ECO:0000256" key="6">
    <source>
        <dbReference type="ARBA" id="ARBA00022777"/>
    </source>
</evidence>
<dbReference type="Pfam" id="PF00358">
    <property type="entry name" value="PTS_EIIA_1"/>
    <property type="match status" value="1"/>
</dbReference>
<evidence type="ECO:0000313" key="8">
    <source>
        <dbReference type="EMBL" id="KYZ76850.1"/>
    </source>
</evidence>
<dbReference type="PANTHER" id="PTHR45008">
    <property type="entry name" value="PTS SYSTEM GLUCOSE-SPECIFIC EIIA COMPONENT"/>
    <property type="match status" value="1"/>
</dbReference>
<keyword evidence="2" id="KW-0813">Transport</keyword>